<name>A0A1W1HES9_9BACT</name>
<gene>
    <name evidence="1" type="ORF">MTBBW1_2500031</name>
</gene>
<keyword evidence="2" id="KW-1185">Reference proteome</keyword>
<dbReference type="Proteomes" id="UP000191931">
    <property type="component" value="Unassembled WGS sequence"/>
</dbReference>
<reference evidence="1 2" key="1">
    <citation type="submission" date="2017-03" db="EMBL/GenBank/DDBJ databases">
        <authorList>
            <person name="Afonso C.L."/>
            <person name="Miller P.J."/>
            <person name="Scott M.A."/>
            <person name="Spackman E."/>
            <person name="Goraichik I."/>
            <person name="Dimitrov K.M."/>
            <person name="Suarez D.L."/>
            <person name="Swayne D.E."/>
        </authorList>
    </citation>
    <scope>NUCLEOTIDE SEQUENCE [LARGE SCALE GENOMIC DNA]</scope>
    <source>
        <strain evidence="1">PRJEB14757</strain>
    </source>
</reference>
<dbReference type="EMBL" id="FWEV01000169">
    <property type="protein sequence ID" value="SLM30882.1"/>
    <property type="molecule type" value="Genomic_DNA"/>
</dbReference>
<accession>A0A1W1HES9</accession>
<evidence type="ECO:0000313" key="1">
    <source>
        <dbReference type="EMBL" id="SLM30882.1"/>
    </source>
</evidence>
<evidence type="ECO:0000313" key="2">
    <source>
        <dbReference type="Proteomes" id="UP000191931"/>
    </source>
</evidence>
<protein>
    <submittedName>
        <fullName evidence="1">Uncharacterized protein</fullName>
    </submittedName>
</protein>
<organism evidence="1 2">
    <name type="scientific">Desulfamplus magnetovallimortis</name>
    <dbReference type="NCBI Taxonomy" id="1246637"/>
    <lineage>
        <taxon>Bacteria</taxon>
        <taxon>Pseudomonadati</taxon>
        <taxon>Thermodesulfobacteriota</taxon>
        <taxon>Desulfobacteria</taxon>
        <taxon>Desulfobacterales</taxon>
        <taxon>Desulfobacteraceae</taxon>
        <taxon>Desulfamplus</taxon>
    </lineage>
</organism>
<proteinExistence type="predicted"/>
<dbReference type="AlphaFoldDB" id="A0A1W1HES9"/>
<sequence length="38" mass="4241">MLIDVNDFAFFNLLNILQQKCSGSPSHLISNHQIGLIV</sequence>